<keyword evidence="19" id="KW-1185">Reference proteome</keyword>
<comment type="subcellular location">
    <subcellularLocation>
        <location evidence="1">Cell membrane</location>
        <topology evidence="1">Lipid-anchor</topology>
        <topology evidence="1">GPI-anchor</topology>
    </subcellularLocation>
    <subcellularLocation>
        <location evidence="2">Secreted</location>
    </subcellularLocation>
</comment>
<keyword evidence="10 15" id="KW-0408">Iron</keyword>
<evidence type="ECO:0000259" key="17">
    <source>
        <dbReference type="PROSITE" id="PS52012"/>
    </source>
</evidence>
<comment type="caution">
    <text evidence="15">Lacks conserved residue(s) required for the propagation of feature annotation.</text>
</comment>
<dbReference type="Proteomes" id="UP001320420">
    <property type="component" value="Unassembled WGS sequence"/>
</dbReference>
<keyword evidence="4" id="KW-1003">Cell membrane</keyword>
<evidence type="ECO:0000256" key="10">
    <source>
        <dbReference type="ARBA" id="ARBA00023004"/>
    </source>
</evidence>
<evidence type="ECO:0000256" key="8">
    <source>
        <dbReference type="ARBA" id="ARBA00022723"/>
    </source>
</evidence>
<evidence type="ECO:0000256" key="5">
    <source>
        <dbReference type="ARBA" id="ARBA00022525"/>
    </source>
</evidence>
<dbReference type="Pfam" id="PF05730">
    <property type="entry name" value="CFEM"/>
    <property type="match status" value="1"/>
</dbReference>
<sequence>MQFTTVALSLFAAVATAQTNSTDESLPDLVAQLPTCAMSCFNSSADGAGCSTTDFDCLCSTQEFISNMGGCVLLGGASCSSDEISKATDLANQICSDVKNNPTSSDVAAASSLVASAVASASATASSTDSPDAAARPDITFGLLGAGLFAALAL</sequence>
<dbReference type="GO" id="GO:0005576">
    <property type="term" value="C:extracellular region"/>
    <property type="evidence" value="ECO:0007669"/>
    <property type="project" value="UniProtKB-SubCell"/>
</dbReference>
<keyword evidence="5" id="KW-0964">Secreted</keyword>
<feature type="domain" description="CFEM" evidence="17">
    <location>
        <begin position="8"/>
        <end position="122"/>
    </location>
</feature>
<evidence type="ECO:0000256" key="12">
    <source>
        <dbReference type="ARBA" id="ARBA00023157"/>
    </source>
</evidence>
<feature type="disulfide bond" evidence="15">
    <location>
        <begin position="50"/>
        <end position="57"/>
    </location>
</feature>
<evidence type="ECO:0000256" key="3">
    <source>
        <dbReference type="ARBA" id="ARBA00010031"/>
    </source>
</evidence>
<evidence type="ECO:0000256" key="7">
    <source>
        <dbReference type="ARBA" id="ARBA00022622"/>
    </source>
</evidence>
<keyword evidence="6 15" id="KW-0349">Heme</keyword>
<evidence type="ECO:0000256" key="15">
    <source>
        <dbReference type="PROSITE-ProRule" id="PRU01356"/>
    </source>
</evidence>
<gene>
    <name evidence="18" type="ORF">SLS62_004710</name>
</gene>
<dbReference type="InterPro" id="IPR008427">
    <property type="entry name" value="Extracellular_membr_CFEM_dom"/>
</dbReference>
<evidence type="ECO:0000256" key="16">
    <source>
        <dbReference type="SAM" id="SignalP"/>
    </source>
</evidence>
<comment type="caution">
    <text evidence="18">The sequence shown here is derived from an EMBL/GenBank/DDBJ whole genome shotgun (WGS) entry which is preliminary data.</text>
</comment>
<evidence type="ECO:0000313" key="18">
    <source>
        <dbReference type="EMBL" id="KAK7753419.1"/>
    </source>
</evidence>
<keyword evidence="11" id="KW-0472">Membrane</keyword>
<protein>
    <recommendedName>
        <fullName evidence="17">CFEM domain-containing protein</fullName>
    </recommendedName>
</protein>
<feature type="binding site" description="axial binding residue" evidence="15">
    <location>
        <position position="54"/>
    </location>
    <ligand>
        <name>heme</name>
        <dbReference type="ChEBI" id="CHEBI:30413"/>
    </ligand>
    <ligandPart>
        <name>Fe</name>
        <dbReference type="ChEBI" id="CHEBI:18248"/>
    </ligandPart>
</feature>
<evidence type="ECO:0000256" key="4">
    <source>
        <dbReference type="ARBA" id="ARBA00022475"/>
    </source>
</evidence>
<keyword evidence="12 15" id="KW-1015">Disulfide bond</keyword>
<dbReference type="PANTHER" id="PTHR37928:SF2">
    <property type="entry name" value="GPI ANCHORED CFEM DOMAIN PROTEIN (AFU_ORTHOLOGUE AFUA_6G10580)"/>
    <property type="match status" value="1"/>
</dbReference>
<evidence type="ECO:0000256" key="13">
    <source>
        <dbReference type="ARBA" id="ARBA00023180"/>
    </source>
</evidence>
<dbReference type="PROSITE" id="PS52012">
    <property type="entry name" value="CFEM"/>
    <property type="match status" value="1"/>
</dbReference>
<accession>A0AAN9V2Q9</accession>
<evidence type="ECO:0000256" key="11">
    <source>
        <dbReference type="ARBA" id="ARBA00023136"/>
    </source>
</evidence>
<keyword evidence="9 16" id="KW-0732">Signal</keyword>
<evidence type="ECO:0000256" key="1">
    <source>
        <dbReference type="ARBA" id="ARBA00004609"/>
    </source>
</evidence>
<feature type="disulfide bond" evidence="15">
    <location>
        <begin position="40"/>
        <end position="71"/>
    </location>
</feature>
<dbReference type="SMART" id="SM00747">
    <property type="entry name" value="CFEM"/>
    <property type="match status" value="1"/>
</dbReference>
<evidence type="ECO:0000256" key="2">
    <source>
        <dbReference type="ARBA" id="ARBA00004613"/>
    </source>
</evidence>
<dbReference type="EMBL" id="JAKJXP020000029">
    <property type="protein sequence ID" value="KAK7753419.1"/>
    <property type="molecule type" value="Genomic_DNA"/>
</dbReference>
<name>A0AAN9V2Q9_9PEZI</name>
<dbReference type="InterPro" id="IPR051735">
    <property type="entry name" value="CFEM_domain"/>
</dbReference>
<evidence type="ECO:0000256" key="14">
    <source>
        <dbReference type="ARBA" id="ARBA00023288"/>
    </source>
</evidence>
<dbReference type="PANTHER" id="PTHR37928">
    <property type="entry name" value="CFEM DOMAIN PROTEIN (AFU_ORTHOLOGUE AFUA_6G14090)"/>
    <property type="match status" value="1"/>
</dbReference>
<keyword evidence="14" id="KW-0449">Lipoprotein</keyword>
<reference evidence="18 19" key="1">
    <citation type="submission" date="2024-02" db="EMBL/GenBank/DDBJ databases">
        <title>De novo assembly and annotation of 12 fungi associated with fruit tree decline syndrome in Ontario, Canada.</title>
        <authorList>
            <person name="Sulman M."/>
            <person name="Ellouze W."/>
            <person name="Ilyukhin E."/>
        </authorList>
    </citation>
    <scope>NUCLEOTIDE SEQUENCE [LARGE SCALE GENOMIC DNA]</scope>
    <source>
        <strain evidence="18 19">M11/M66-122</strain>
    </source>
</reference>
<dbReference type="GO" id="GO:0098552">
    <property type="term" value="C:side of membrane"/>
    <property type="evidence" value="ECO:0007669"/>
    <property type="project" value="UniProtKB-KW"/>
</dbReference>
<keyword evidence="7" id="KW-0336">GPI-anchor</keyword>
<organism evidence="18 19">
    <name type="scientific">Diatrype stigma</name>
    <dbReference type="NCBI Taxonomy" id="117547"/>
    <lineage>
        <taxon>Eukaryota</taxon>
        <taxon>Fungi</taxon>
        <taxon>Dikarya</taxon>
        <taxon>Ascomycota</taxon>
        <taxon>Pezizomycotina</taxon>
        <taxon>Sordariomycetes</taxon>
        <taxon>Xylariomycetidae</taxon>
        <taxon>Xylariales</taxon>
        <taxon>Diatrypaceae</taxon>
        <taxon>Diatrype</taxon>
    </lineage>
</organism>
<proteinExistence type="inferred from homology"/>
<feature type="signal peptide" evidence="16">
    <location>
        <begin position="1"/>
        <end position="17"/>
    </location>
</feature>
<comment type="similarity">
    <text evidence="3">Belongs to the RBT5 family.</text>
</comment>
<dbReference type="GO" id="GO:0046872">
    <property type="term" value="F:metal ion binding"/>
    <property type="evidence" value="ECO:0007669"/>
    <property type="project" value="UniProtKB-UniRule"/>
</dbReference>
<feature type="chain" id="PRO_5042961015" description="CFEM domain-containing protein" evidence="16">
    <location>
        <begin position="18"/>
        <end position="154"/>
    </location>
</feature>
<keyword evidence="13" id="KW-0325">Glycoprotein</keyword>
<evidence type="ECO:0000256" key="6">
    <source>
        <dbReference type="ARBA" id="ARBA00022617"/>
    </source>
</evidence>
<dbReference type="GO" id="GO:0005886">
    <property type="term" value="C:plasma membrane"/>
    <property type="evidence" value="ECO:0007669"/>
    <property type="project" value="UniProtKB-SubCell"/>
</dbReference>
<evidence type="ECO:0000256" key="9">
    <source>
        <dbReference type="ARBA" id="ARBA00022729"/>
    </source>
</evidence>
<keyword evidence="8 15" id="KW-0479">Metal-binding</keyword>
<evidence type="ECO:0000313" key="19">
    <source>
        <dbReference type="Proteomes" id="UP001320420"/>
    </source>
</evidence>
<dbReference type="AlphaFoldDB" id="A0AAN9V2Q9"/>